<evidence type="ECO:0000256" key="8">
    <source>
        <dbReference type="ARBA" id="ARBA00023010"/>
    </source>
</evidence>
<evidence type="ECO:0000256" key="4">
    <source>
        <dbReference type="ARBA" id="ARBA00022519"/>
    </source>
</evidence>
<evidence type="ECO:0000256" key="6">
    <source>
        <dbReference type="ARBA" id="ARBA00022927"/>
    </source>
</evidence>
<name>A0A1K2HK50_9NEIS</name>
<comment type="similarity">
    <text evidence="10">Belongs to the TatB family.</text>
</comment>
<evidence type="ECO:0000256" key="7">
    <source>
        <dbReference type="ARBA" id="ARBA00022989"/>
    </source>
</evidence>
<protein>
    <recommendedName>
        <fullName evidence="10">Sec-independent protein translocase protein TatB</fullName>
    </recommendedName>
</protein>
<feature type="region of interest" description="Disordered" evidence="11">
    <location>
        <begin position="96"/>
        <end position="128"/>
    </location>
</feature>
<dbReference type="AlphaFoldDB" id="A0A1K2HK50"/>
<dbReference type="GO" id="GO:0033281">
    <property type="term" value="C:TAT protein transport complex"/>
    <property type="evidence" value="ECO:0007669"/>
    <property type="project" value="UniProtKB-UniRule"/>
</dbReference>
<comment type="subunit">
    <text evidence="10">The Tat system comprises two distinct complexes: a TatABC complex, containing multiple copies of TatA, TatB and TatC subunits, and a separate TatA complex, containing only TatA subunits. Substrates initially bind to the TatABC complex, which probably triggers association of the separate TatA complex to form the active translocon.</text>
</comment>
<reference evidence="12 13" key="1">
    <citation type="submission" date="2016-11" db="EMBL/GenBank/DDBJ databases">
        <authorList>
            <person name="Jaros S."/>
            <person name="Januszkiewicz K."/>
            <person name="Wedrychowicz H."/>
        </authorList>
    </citation>
    <scope>NUCLEOTIDE SEQUENCE [LARGE SCALE GENOMIC DNA]</scope>
    <source>
        <strain evidence="12 13">DSM 18899</strain>
    </source>
</reference>
<dbReference type="GO" id="GO:0043953">
    <property type="term" value="P:protein transport by the Tat complex"/>
    <property type="evidence" value="ECO:0007669"/>
    <property type="project" value="UniProtKB-UniRule"/>
</dbReference>
<dbReference type="Pfam" id="PF02416">
    <property type="entry name" value="TatA_B_E"/>
    <property type="match status" value="1"/>
</dbReference>
<dbReference type="Proteomes" id="UP000186513">
    <property type="component" value="Unassembled WGS sequence"/>
</dbReference>
<keyword evidence="4" id="KW-0997">Cell inner membrane</keyword>
<comment type="function">
    <text evidence="10">Part of the twin-arginine translocation (Tat) system that transports large folded proteins containing a characteristic twin-arginine motif in their signal peptide across membranes. Together with TatC, TatB is part of a receptor directly interacting with Tat signal peptides. TatB may form an oligomeric binding site that transiently accommodates folded Tat precursor proteins before their translocation.</text>
</comment>
<dbReference type="NCBIfam" id="TIGR01410">
    <property type="entry name" value="tatB"/>
    <property type="match status" value="1"/>
</dbReference>
<dbReference type="RefSeq" id="WP_072428741.1">
    <property type="nucleotide sequence ID" value="NZ_FPKR01000008.1"/>
</dbReference>
<dbReference type="InterPro" id="IPR018448">
    <property type="entry name" value="TatB"/>
</dbReference>
<comment type="subcellular location">
    <subcellularLocation>
        <location evidence="10">Cell membrane</location>
        <topology evidence="10">Single-pass membrane protein</topology>
    </subcellularLocation>
    <subcellularLocation>
        <location evidence="1">Membrane</location>
        <topology evidence="1">Single-pass membrane protein</topology>
    </subcellularLocation>
</comment>
<evidence type="ECO:0000256" key="5">
    <source>
        <dbReference type="ARBA" id="ARBA00022692"/>
    </source>
</evidence>
<dbReference type="STRING" id="1121279.SAMN02745887_02230"/>
<keyword evidence="7 10" id="KW-1133">Transmembrane helix</keyword>
<evidence type="ECO:0000256" key="1">
    <source>
        <dbReference type="ARBA" id="ARBA00004167"/>
    </source>
</evidence>
<dbReference type="Gene3D" id="1.20.5.3310">
    <property type="match status" value="1"/>
</dbReference>
<dbReference type="HAMAP" id="MF_00237">
    <property type="entry name" value="TatB"/>
    <property type="match status" value="1"/>
</dbReference>
<sequence>MFDISFGELMVVGAVALVVIGPERLPKVARTVGALLGRLQRYVANVKADIKREVELDGLRQLEAEMNEAGRKLGDDLQGGVAPIESGVAQAVQDTQAALAEPAPPRPDEKQFDLFSPSAGPRPERDQR</sequence>
<dbReference type="PANTHER" id="PTHR33162:SF1">
    <property type="entry name" value="SEC-INDEPENDENT PROTEIN TRANSLOCASE PROTEIN TATA, CHLOROPLASTIC"/>
    <property type="match status" value="1"/>
</dbReference>
<keyword evidence="6 10" id="KW-0653">Protein transport</keyword>
<organism evidence="12 13">
    <name type="scientific">Chitinimonas taiwanensis DSM 18899</name>
    <dbReference type="NCBI Taxonomy" id="1121279"/>
    <lineage>
        <taxon>Bacteria</taxon>
        <taxon>Pseudomonadati</taxon>
        <taxon>Pseudomonadota</taxon>
        <taxon>Betaproteobacteria</taxon>
        <taxon>Neisseriales</taxon>
        <taxon>Chitinibacteraceae</taxon>
        <taxon>Chitinimonas</taxon>
    </lineage>
</organism>
<keyword evidence="2 10" id="KW-0813">Transport</keyword>
<evidence type="ECO:0000256" key="3">
    <source>
        <dbReference type="ARBA" id="ARBA00022475"/>
    </source>
</evidence>
<dbReference type="EMBL" id="FPKR01000008">
    <property type="protein sequence ID" value="SFZ77099.1"/>
    <property type="molecule type" value="Genomic_DNA"/>
</dbReference>
<evidence type="ECO:0000313" key="12">
    <source>
        <dbReference type="EMBL" id="SFZ77099.1"/>
    </source>
</evidence>
<accession>A0A1K2HK50</accession>
<keyword evidence="5 10" id="KW-0812">Transmembrane</keyword>
<evidence type="ECO:0000256" key="9">
    <source>
        <dbReference type="ARBA" id="ARBA00023136"/>
    </source>
</evidence>
<evidence type="ECO:0000256" key="2">
    <source>
        <dbReference type="ARBA" id="ARBA00022448"/>
    </source>
</evidence>
<keyword evidence="8 10" id="KW-0811">Translocation</keyword>
<gene>
    <name evidence="10" type="primary">tatB</name>
    <name evidence="12" type="ORF">SAMN02745887_02230</name>
</gene>
<keyword evidence="9 10" id="KW-0472">Membrane</keyword>
<evidence type="ECO:0000256" key="11">
    <source>
        <dbReference type="SAM" id="MobiDB-lite"/>
    </source>
</evidence>
<proteinExistence type="inferred from homology"/>
<dbReference type="InterPro" id="IPR003369">
    <property type="entry name" value="TatA/B/E"/>
</dbReference>
<evidence type="ECO:0000256" key="10">
    <source>
        <dbReference type="HAMAP-Rule" id="MF_00237"/>
    </source>
</evidence>
<dbReference type="PRINTS" id="PR01506">
    <property type="entry name" value="TATBPROTEIN"/>
</dbReference>
<dbReference type="PANTHER" id="PTHR33162">
    <property type="entry name" value="SEC-INDEPENDENT PROTEIN TRANSLOCASE PROTEIN TATA, CHLOROPLASTIC"/>
    <property type="match status" value="1"/>
</dbReference>
<dbReference type="GO" id="GO:0008320">
    <property type="term" value="F:protein transmembrane transporter activity"/>
    <property type="evidence" value="ECO:0007669"/>
    <property type="project" value="UniProtKB-UniRule"/>
</dbReference>
<keyword evidence="3 10" id="KW-1003">Cell membrane</keyword>
<keyword evidence="13" id="KW-1185">Reference proteome</keyword>
<dbReference type="OrthoDB" id="9816005at2"/>
<evidence type="ECO:0000313" key="13">
    <source>
        <dbReference type="Proteomes" id="UP000186513"/>
    </source>
</evidence>